<dbReference type="InterPro" id="IPR001128">
    <property type="entry name" value="Cyt_P450"/>
</dbReference>
<evidence type="ECO:0000313" key="2">
    <source>
        <dbReference type="EMBL" id="OQE39881.1"/>
    </source>
</evidence>
<dbReference type="GO" id="GO:0004497">
    <property type="term" value="F:monooxygenase activity"/>
    <property type="evidence" value="ECO:0007669"/>
    <property type="project" value="InterPro"/>
</dbReference>
<gene>
    <name evidence="2" type="ORF">PENCOP_c006G07673</name>
</gene>
<keyword evidence="3" id="KW-1185">Reference proteome</keyword>
<sequence>MTKIQLFTLSLSRSLRTWMLKTSVITGCILHIAEDKRIQKKLQQEVDDHKDNLVNYVKRQDTFMHWCFLESIRLEPIPTFSLAGRCTEDKVLEGYHIPANRLGVHLDEKVVRGIMTALFGQYDVDLEGQTKDGYGQFKTDKTSFFALYVANIGVKPTNL</sequence>
<dbReference type="EMBL" id="MDDG01000006">
    <property type="protein sequence ID" value="OQE39881.1"/>
    <property type="molecule type" value="Genomic_DNA"/>
</dbReference>
<feature type="coiled-coil region" evidence="1">
    <location>
        <begin position="32"/>
        <end position="59"/>
    </location>
</feature>
<dbReference type="Proteomes" id="UP000191500">
    <property type="component" value="Unassembled WGS sequence"/>
</dbReference>
<name>A0A1V6UNA0_9EURO</name>
<accession>A0A1V6UNA0</accession>
<dbReference type="GO" id="GO:0016705">
    <property type="term" value="F:oxidoreductase activity, acting on paired donors, with incorporation or reduction of molecular oxygen"/>
    <property type="evidence" value="ECO:0007669"/>
    <property type="project" value="InterPro"/>
</dbReference>
<dbReference type="GO" id="GO:0005506">
    <property type="term" value="F:iron ion binding"/>
    <property type="evidence" value="ECO:0007669"/>
    <property type="project" value="InterPro"/>
</dbReference>
<dbReference type="Pfam" id="PF00067">
    <property type="entry name" value="p450"/>
    <property type="match status" value="1"/>
</dbReference>
<dbReference type="STRING" id="36646.A0A1V6UNA0"/>
<reference evidence="3" key="1">
    <citation type="journal article" date="2017" name="Nat. Microbiol.">
        <title>Global analysis of biosynthetic gene clusters reveals vast potential of secondary metabolite production in Penicillium species.</title>
        <authorList>
            <person name="Nielsen J.C."/>
            <person name="Grijseels S."/>
            <person name="Prigent S."/>
            <person name="Ji B."/>
            <person name="Dainat J."/>
            <person name="Nielsen K.F."/>
            <person name="Frisvad J.C."/>
            <person name="Workman M."/>
            <person name="Nielsen J."/>
        </authorList>
    </citation>
    <scope>NUCLEOTIDE SEQUENCE [LARGE SCALE GENOMIC DNA]</scope>
    <source>
        <strain evidence="3">IBT 31321</strain>
    </source>
</reference>
<comment type="caution">
    <text evidence="2">The sequence shown here is derived from an EMBL/GenBank/DDBJ whole genome shotgun (WGS) entry which is preliminary data.</text>
</comment>
<dbReference type="GO" id="GO:0043386">
    <property type="term" value="P:mycotoxin biosynthetic process"/>
    <property type="evidence" value="ECO:0007669"/>
    <property type="project" value="UniProtKB-ARBA"/>
</dbReference>
<dbReference type="InterPro" id="IPR036396">
    <property type="entry name" value="Cyt_P450_sf"/>
</dbReference>
<dbReference type="Gene3D" id="1.10.630.10">
    <property type="entry name" value="Cytochrome P450"/>
    <property type="match status" value="1"/>
</dbReference>
<proteinExistence type="predicted"/>
<organism evidence="2 3">
    <name type="scientific">Penicillium coprophilum</name>
    <dbReference type="NCBI Taxonomy" id="36646"/>
    <lineage>
        <taxon>Eukaryota</taxon>
        <taxon>Fungi</taxon>
        <taxon>Dikarya</taxon>
        <taxon>Ascomycota</taxon>
        <taxon>Pezizomycotina</taxon>
        <taxon>Eurotiomycetes</taxon>
        <taxon>Eurotiomycetidae</taxon>
        <taxon>Eurotiales</taxon>
        <taxon>Aspergillaceae</taxon>
        <taxon>Penicillium</taxon>
    </lineage>
</organism>
<dbReference type="AlphaFoldDB" id="A0A1V6UNA0"/>
<protein>
    <submittedName>
        <fullName evidence="2">Uncharacterized protein</fullName>
    </submittedName>
</protein>
<dbReference type="SUPFAM" id="SSF48264">
    <property type="entry name" value="Cytochrome P450"/>
    <property type="match status" value="1"/>
</dbReference>
<keyword evidence="1" id="KW-0175">Coiled coil</keyword>
<evidence type="ECO:0000313" key="3">
    <source>
        <dbReference type="Proteomes" id="UP000191500"/>
    </source>
</evidence>
<dbReference type="GO" id="GO:0020037">
    <property type="term" value="F:heme binding"/>
    <property type="evidence" value="ECO:0007669"/>
    <property type="project" value="InterPro"/>
</dbReference>
<evidence type="ECO:0000256" key="1">
    <source>
        <dbReference type="SAM" id="Coils"/>
    </source>
</evidence>